<keyword evidence="1" id="KW-0472">Membrane</keyword>
<reference evidence="2 3" key="1">
    <citation type="submission" date="2022-10" db="EMBL/GenBank/DDBJ databases">
        <title>Ruegeria sp. nov., isolated from ocean surface water.</title>
        <authorList>
            <person name="He W."/>
            <person name="Wang L."/>
            <person name="Zhang D.-F."/>
        </authorList>
    </citation>
    <scope>NUCLEOTIDE SEQUENCE [LARGE SCALE GENOMIC DNA]</scope>
    <source>
        <strain evidence="2 3">WL0004</strain>
    </source>
</reference>
<feature type="transmembrane region" description="Helical" evidence="1">
    <location>
        <begin position="861"/>
        <end position="880"/>
    </location>
</feature>
<dbReference type="SUPFAM" id="SSF82714">
    <property type="entry name" value="Multidrug efflux transporter AcrB TolC docking domain, DN and DC subdomains"/>
    <property type="match status" value="2"/>
</dbReference>
<dbReference type="PANTHER" id="PTHR32063">
    <property type="match status" value="1"/>
</dbReference>
<keyword evidence="3" id="KW-1185">Reference proteome</keyword>
<dbReference type="Gene3D" id="3.30.70.1440">
    <property type="entry name" value="Multidrug efflux transporter AcrB pore domain"/>
    <property type="match status" value="1"/>
</dbReference>
<evidence type="ECO:0000313" key="2">
    <source>
        <dbReference type="EMBL" id="MCU9840140.1"/>
    </source>
</evidence>
<feature type="transmembrane region" description="Helical" evidence="1">
    <location>
        <begin position="454"/>
        <end position="474"/>
    </location>
</feature>
<comment type="caution">
    <text evidence="2">The sequence shown here is derived from an EMBL/GenBank/DDBJ whole genome shotgun (WGS) entry which is preliminary data.</text>
</comment>
<dbReference type="InterPro" id="IPR027463">
    <property type="entry name" value="AcrB_DN_DC_subdom"/>
</dbReference>
<dbReference type="PRINTS" id="PR00702">
    <property type="entry name" value="ACRIFLAVINRP"/>
</dbReference>
<name>A0ABT2WW49_9RHOB</name>
<dbReference type="EMBL" id="JAOVQN010000029">
    <property type="protein sequence ID" value="MCU9840140.1"/>
    <property type="molecule type" value="Genomic_DNA"/>
</dbReference>
<dbReference type="Pfam" id="PF00873">
    <property type="entry name" value="ACR_tran"/>
    <property type="match status" value="1"/>
</dbReference>
<accession>A0ABT2WW49</accession>
<proteinExistence type="predicted"/>
<dbReference type="Gene3D" id="3.30.2090.10">
    <property type="entry name" value="Multidrug efflux transporter AcrB TolC docking domain, DN and DC subdomains"/>
    <property type="match status" value="2"/>
</dbReference>
<feature type="transmembrane region" description="Helical" evidence="1">
    <location>
        <begin position="378"/>
        <end position="404"/>
    </location>
</feature>
<keyword evidence="1" id="KW-1133">Transmembrane helix</keyword>
<dbReference type="Proteomes" id="UP001321014">
    <property type="component" value="Unassembled WGS sequence"/>
</dbReference>
<keyword evidence="1" id="KW-0812">Transmembrane</keyword>
<feature type="transmembrane region" description="Helical" evidence="1">
    <location>
        <begin position="887"/>
        <end position="909"/>
    </location>
</feature>
<dbReference type="InterPro" id="IPR001036">
    <property type="entry name" value="Acrflvin-R"/>
</dbReference>
<feature type="transmembrane region" description="Helical" evidence="1">
    <location>
        <begin position="416"/>
        <end position="442"/>
    </location>
</feature>
<feature type="transmembrane region" description="Helical" evidence="1">
    <location>
        <begin position="915"/>
        <end position="937"/>
    </location>
</feature>
<organism evidence="2 3">
    <name type="scientific">Ruegeria marisflavi</name>
    <dbReference type="NCBI Taxonomy" id="2984152"/>
    <lineage>
        <taxon>Bacteria</taxon>
        <taxon>Pseudomonadati</taxon>
        <taxon>Pseudomonadota</taxon>
        <taxon>Alphaproteobacteria</taxon>
        <taxon>Rhodobacterales</taxon>
        <taxon>Roseobacteraceae</taxon>
        <taxon>Ruegeria</taxon>
    </lineage>
</organism>
<dbReference type="Gene3D" id="3.30.70.1430">
    <property type="entry name" value="Multidrug efflux transporter AcrB pore domain"/>
    <property type="match status" value="2"/>
</dbReference>
<dbReference type="Gene3D" id="3.30.70.1320">
    <property type="entry name" value="Multidrug efflux transporter AcrB pore domain like"/>
    <property type="match status" value="1"/>
</dbReference>
<dbReference type="PANTHER" id="PTHR32063:SF33">
    <property type="entry name" value="RND SUPERFAMILY EFFLUX PUMP PERMEASE COMPONENT"/>
    <property type="match status" value="1"/>
</dbReference>
<gene>
    <name evidence="2" type="ORF">OEZ49_20460</name>
</gene>
<evidence type="ECO:0000313" key="3">
    <source>
        <dbReference type="Proteomes" id="UP001321014"/>
    </source>
</evidence>
<dbReference type="RefSeq" id="WP_263390021.1">
    <property type="nucleotide sequence ID" value="NZ_JAOVQN010000029.1"/>
</dbReference>
<sequence>MIRWFAGHPTAANLLLLLFLAAGSFAVPGLLRETFPDFRAVEAEVTVPYRGAAAEDVESGICAPLWDGVQGVEGLETFTCTAQTGRARAVATMAPGNDPIRFVNMLRTEVAAIDSFPDRADLAIVRELHRSDPVTSIAVSGDLPLTELDLYAETLSDRLTALAGVARVTRAGLGTRTIRVSAQADVLEAHGLTPASLASALGAQNVDLPVGILEGPGIDLTVRFTAEREKLPELARIPVLALENGATLTLEDVAEIEETFEPTSDRIYLNGTPAILIDVTKSLDADALRILDAITELATEEMARLPNSLKVEVVQDVTSIIRDRLAMLVQNGVMGLVLVVAVMSLFFRPGFAIWAAMGLPVAFAGAFLWMGLSGLSLNMITLVALLMAIGIVMDDSIVIAEAIAVETANGATLENVVAGVARVAPGVVSSFLTTLCVFLPLAFLAGELGAVLEVLPVVLLAALAASLVEAFLILPHHLKGSLRGQAPSNFRLRFDRGFEALRDGGVGRLADLAIKARWFVVGLSIGALVLTVGAVGGGIIKREALPEIDGDVLEARLILPGGTPLARTTEAVEQVEAAIDRVNSRLTPAQPGDQSLVTRRITRMGRNLSAGETGAHVATVAVDLLGAETRTSTLDEIVTLWREEIGPLAGVTSLVLTEPGIGPQGIAVELRLTHTELDVIEAAGRATLAELETYAGVRNAIVDLRPGAPELRLALAPGAESLGLTAADVAGQLRAAFIGTQLSELRRGDDAWEVEVLLAGSDRATRGDLASFDIALPGGGTAPLSTVALITESRGWGSLTRRNGIRTLTVSADVDGRIGNADAITAQLSRSFLPELAQTMPGLGFDIGGQAANSAETVASILRGFLIGLVGVYVVLSFQFRSYVEPVIVMLTIPLAFLGVIWGHVLMGYNISMPSLVGAASLAGIVVNNAILLVGVIKTRQAEGKSAVIAAGDAVRSRFRPIFVSVSTTIIGMAPLLLETSTQAQTLKPLVISLVFGLLAATILIIIILPAFYAALEDFRRNGPTDHPNPGA</sequence>
<dbReference type="Gene3D" id="1.20.1640.10">
    <property type="entry name" value="Multidrug efflux transporter AcrB transmembrane domain"/>
    <property type="match status" value="2"/>
</dbReference>
<feature type="transmembrane region" description="Helical" evidence="1">
    <location>
        <begin position="353"/>
        <end position="372"/>
    </location>
</feature>
<dbReference type="SUPFAM" id="SSF82693">
    <property type="entry name" value="Multidrug efflux transporter AcrB pore domain, PN1, PN2, PC1 and PC2 subdomains"/>
    <property type="match status" value="2"/>
</dbReference>
<feature type="transmembrane region" description="Helical" evidence="1">
    <location>
        <begin position="990"/>
        <end position="1016"/>
    </location>
</feature>
<evidence type="ECO:0000256" key="1">
    <source>
        <dbReference type="SAM" id="Phobius"/>
    </source>
</evidence>
<dbReference type="SUPFAM" id="SSF82866">
    <property type="entry name" value="Multidrug efflux transporter AcrB transmembrane domain"/>
    <property type="match status" value="2"/>
</dbReference>
<feature type="transmembrane region" description="Helical" evidence="1">
    <location>
        <begin position="958"/>
        <end position="978"/>
    </location>
</feature>
<protein>
    <submittedName>
        <fullName evidence="2">Efflux RND transporter permease subunit</fullName>
    </submittedName>
</protein>
<feature type="transmembrane region" description="Helical" evidence="1">
    <location>
        <begin position="325"/>
        <end position="346"/>
    </location>
</feature>
<feature type="transmembrane region" description="Helical" evidence="1">
    <location>
        <begin position="518"/>
        <end position="540"/>
    </location>
</feature>